<proteinExistence type="predicted"/>
<reference evidence="1 2" key="1">
    <citation type="submission" date="2017-07" db="EMBL/GenBank/DDBJ databases">
        <title>Draft Genome Sequences of Select Purple Nonsulfur Bacteria.</title>
        <authorList>
            <person name="Lasarre B."/>
            <person name="Mckinlay J.B."/>
        </authorList>
    </citation>
    <scope>NUCLEOTIDE SEQUENCE [LARGE SCALE GENOMIC DNA]</scope>
    <source>
        <strain evidence="1 2">DSM 5909</strain>
    </source>
</reference>
<name>A0A327L728_9BRAD</name>
<comment type="caution">
    <text evidence="1">The sequence shown here is derived from an EMBL/GenBank/DDBJ whole genome shotgun (WGS) entry which is preliminary data.</text>
</comment>
<evidence type="ECO:0000313" key="2">
    <source>
        <dbReference type="Proteomes" id="UP000249130"/>
    </source>
</evidence>
<keyword evidence="2" id="KW-1185">Reference proteome</keyword>
<dbReference type="AlphaFoldDB" id="A0A327L728"/>
<accession>A0A327L728</accession>
<gene>
    <name evidence="1" type="ORF">CH341_00295</name>
</gene>
<organism evidence="1 2">
    <name type="scientific">Rhodoplanes roseus</name>
    <dbReference type="NCBI Taxonomy" id="29409"/>
    <lineage>
        <taxon>Bacteria</taxon>
        <taxon>Pseudomonadati</taxon>
        <taxon>Pseudomonadota</taxon>
        <taxon>Alphaproteobacteria</taxon>
        <taxon>Hyphomicrobiales</taxon>
        <taxon>Nitrobacteraceae</taxon>
        <taxon>Rhodoplanes</taxon>
    </lineage>
</organism>
<protein>
    <submittedName>
        <fullName evidence="1">Uncharacterized protein</fullName>
    </submittedName>
</protein>
<dbReference type="EMBL" id="NPEX01000001">
    <property type="protein sequence ID" value="RAI46177.1"/>
    <property type="molecule type" value="Genomic_DNA"/>
</dbReference>
<dbReference type="Proteomes" id="UP000249130">
    <property type="component" value="Unassembled WGS sequence"/>
</dbReference>
<evidence type="ECO:0000313" key="1">
    <source>
        <dbReference type="EMBL" id="RAI46177.1"/>
    </source>
</evidence>
<sequence length="99" mass="11285">MQKTEAECFAVDHDLSVIVALEERTFFTRIPRWLIGCGGAAEPMSSLETITLRARDEQILQRDRHRLDVLGKIDIAARLPGFEPTDLARTSAKHWPEIR</sequence>